<dbReference type="EMBL" id="BK015295">
    <property type="protein sequence ID" value="DAD99875.1"/>
    <property type="molecule type" value="Genomic_DNA"/>
</dbReference>
<proteinExistence type="predicted"/>
<sequence>MKSYIVRISNSYGEIRQVVVRARTTAAAIAEVAIERSEYIETCVEV</sequence>
<protein>
    <submittedName>
        <fullName evidence="1">Uncharacterized protein</fullName>
    </submittedName>
</protein>
<reference evidence="1" key="1">
    <citation type="journal article" date="2021" name="Proc. Natl. Acad. Sci. U.S.A.">
        <title>A Catalog of Tens of Thousands of Viruses from Human Metagenomes Reveals Hidden Associations with Chronic Diseases.</title>
        <authorList>
            <person name="Tisza M.J."/>
            <person name="Buck C.B."/>
        </authorList>
    </citation>
    <scope>NUCLEOTIDE SEQUENCE</scope>
    <source>
        <strain evidence="1">Ctwhn18</strain>
    </source>
</reference>
<name>A0A8S5P0X7_9CAUD</name>
<accession>A0A8S5P0X7</accession>
<evidence type="ECO:0000313" key="1">
    <source>
        <dbReference type="EMBL" id="DAD99875.1"/>
    </source>
</evidence>
<organism evidence="1">
    <name type="scientific">Siphoviridae sp. ctwhn18</name>
    <dbReference type="NCBI Taxonomy" id="2825733"/>
    <lineage>
        <taxon>Viruses</taxon>
        <taxon>Duplodnaviria</taxon>
        <taxon>Heunggongvirae</taxon>
        <taxon>Uroviricota</taxon>
        <taxon>Caudoviricetes</taxon>
    </lineage>
</organism>